<organism evidence="1">
    <name type="scientific">Leishmania infantum</name>
    <dbReference type="NCBI Taxonomy" id="5671"/>
    <lineage>
        <taxon>Eukaryota</taxon>
        <taxon>Discoba</taxon>
        <taxon>Euglenozoa</taxon>
        <taxon>Kinetoplastea</taxon>
        <taxon>Metakinetoplastina</taxon>
        <taxon>Trypanosomatida</taxon>
        <taxon>Trypanosomatidae</taxon>
        <taxon>Leishmaniinae</taxon>
        <taxon>Leishmania</taxon>
    </lineage>
</organism>
<dbReference type="AlphaFoldDB" id="Q25301"/>
<name>Q25301_LEIIN</name>
<protein>
    <submittedName>
        <fullName evidence="1">ORF8</fullName>
    </submittedName>
</protein>
<sequence length="131" mass="14450">MSECMCALMKACTHHLRAHPSHRPARVTADLFDGKLRRRALFRPLAMQNSGATSHLLPLTSGVLRYFCSTSLTSTSSARALYLSSGGMHLSSRYIGDFLPTALFGWHPPFPIHDSSLFPCSTLKRGCADLR</sequence>
<evidence type="ECO:0000313" key="1">
    <source>
        <dbReference type="EMBL" id="AAA29268.1"/>
    </source>
</evidence>
<proteinExistence type="predicted"/>
<reference evidence="1" key="1">
    <citation type="submission" date="1994-07" db="EMBL/GenBank/DDBJ databases">
        <title>A transposon-like sequence encoded in an amplified DNA element of Leishmania.</title>
        <authorList>
            <person name="Myler P.J."/>
            <person name="Lodes M.J."/>
            <person name="Venkataraman G.M."/>
            <person name="de Vos T."/>
            <person name="Stuart K.D."/>
        </authorList>
    </citation>
    <scope>NUCLEOTIDE SEQUENCE</scope>
    <source>
        <strain evidence="1">ITMAP 263</strain>
    </source>
</reference>
<accession>Q25301</accession>
<dbReference type="EMBL" id="L27052">
    <property type="protein sequence ID" value="AAA29268.1"/>
    <property type="molecule type" value="Genomic_DNA"/>
</dbReference>